<protein>
    <submittedName>
        <fullName evidence="1">Uncharacterized protein</fullName>
    </submittedName>
</protein>
<comment type="caution">
    <text evidence="1">The sequence shown here is derived from an EMBL/GenBank/DDBJ whole genome shotgun (WGS) entry which is preliminary data.</text>
</comment>
<evidence type="ECO:0000313" key="1">
    <source>
        <dbReference type="EMBL" id="MUM78654.1"/>
    </source>
</evidence>
<dbReference type="EMBL" id="WODC01000010">
    <property type="protein sequence ID" value="MUM78654.1"/>
    <property type="molecule type" value="Genomic_DNA"/>
</dbReference>
<gene>
    <name evidence="1" type="ORF">GKC30_13520</name>
</gene>
<reference evidence="1 2" key="1">
    <citation type="submission" date="2019-11" db="EMBL/GenBank/DDBJ databases">
        <title>Pseudodesulfovibrio alkaliphilus, sp. nov., an alkaliphilic sulfate-reducing bacteria from mud volcano of Taman peninsula, Russia.</title>
        <authorList>
            <person name="Frolova A."/>
            <person name="Merkel A.Y."/>
            <person name="Slobodkin A.I."/>
        </authorList>
    </citation>
    <scope>NUCLEOTIDE SEQUENCE [LARGE SCALE GENOMIC DNA]</scope>
    <source>
        <strain evidence="1 2">F-1</strain>
    </source>
</reference>
<accession>A0A7K1KRE1</accession>
<keyword evidence="2" id="KW-1185">Reference proteome</keyword>
<name>A0A7K1KRE1_9BACT</name>
<organism evidence="1 2">
    <name type="scientific">Pseudodesulfovibrio alkaliphilus</name>
    <dbReference type="NCBI Taxonomy" id="2661613"/>
    <lineage>
        <taxon>Bacteria</taxon>
        <taxon>Pseudomonadati</taxon>
        <taxon>Thermodesulfobacteriota</taxon>
        <taxon>Desulfovibrionia</taxon>
        <taxon>Desulfovibrionales</taxon>
        <taxon>Desulfovibrionaceae</taxon>
    </lineage>
</organism>
<proteinExistence type="predicted"/>
<evidence type="ECO:0000313" key="2">
    <source>
        <dbReference type="Proteomes" id="UP000461162"/>
    </source>
</evidence>
<dbReference type="Proteomes" id="UP000461162">
    <property type="component" value="Unassembled WGS sequence"/>
</dbReference>
<sequence>MSIHLAVRTAISSMVHDAMVAGNSVWMMQDSCVVLKYPLLAKCAEMTLVRPFSPGATGYLLFRNSQVVKKTQKARAGCAARACP</sequence>
<dbReference type="AlphaFoldDB" id="A0A7K1KRE1"/>
<dbReference type="RefSeq" id="WP_155935499.1">
    <property type="nucleotide sequence ID" value="NZ_WODC01000010.1"/>
</dbReference>